<dbReference type="EMBL" id="CATNWA010002700">
    <property type="protein sequence ID" value="CAI9543574.1"/>
    <property type="molecule type" value="Genomic_DNA"/>
</dbReference>
<feature type="region of interest" description="Disordered" evidence="1">
    <location>
        <begin position="62"/>
        <end position="101"/>
    </location>
</feature>
<accession>A0ABN9B7P9</accession>
<name>A0ABN9B7P9_9NEOB</name>
<keyword evidence="3" id="KW-1185">Reference proteome</keyword>
<evidence type="ECO:0000313" key="2">
    <source>
        <dbReference type="EMBL" id="CAI9543574.1"/>
    </source>
</evidence>
<gene>
    <name evidence="2" type="ORF">SPARVUS_LOCUS2306809</name>
</gene>
<organism evidence="2 3">
    <name type="scientific">Staurois parvus</name>
    <dbReference type="NCBI Taxonomy" id="386267"/>
    <lineage>
        <taxon>Eukaryota</taxon>
        <taxon>Metazoa</taxon>
        <taxon>Chordata</taxon>
        <taxon>Craniata</taxon>
        <taxon>Vertebrata</taxon>
        <taxon>Euteleostomi</taxon>
        <taxon>Amphibia</taxon>
        <taxon>Batrachia</taxon>
        <taxon>Anura</taxon>
        <taxon>Neobatrachia</taxon>
        <taxon>Ranoidea</taxon>
        <taxon>Ranidae</taxon>
        <taxon>Staurois</taxon>
    </lineage>
</organism>
<dbReference type="Proteomes" id="UP001162483">
    <property type="component" value="Unassembled WGS sequence"/>
</dbReference>
<comment type="caution">
    <text evidence="2">The sequence shown here is derived from an EMBL/GenBank/DDBJ whole genome shotgun (WGS) entry which is preliminary data.</text>
</comment>
<protein>
    <submittedName>
        <fullName evidence="2">Uncharacterized protein</fullName>
    </submittedName>
</protein>
<dbReference type="PANTHER" id="PTHR21223:SF3">
    <property type="entry name" value="CBY1-INTERACTING BAR DOMAIN-CONTAINING PROTEIN 2"/>
    <property type="match status" value="1"/>
</dbReference>
<sequence>MIFHARALEVYTNAFHSLQECDLEKDMEDFRSKIHINTGTQDARPINATNLSSNVTWTTSSLSLPSTLQRQTHVEEEDSDDETEDEEDEEPIRSHYSRVRK</sequence>
<feature type="compositionally biased region" description="Acidic residues" evidence="1">
    <location>
        <begin position="75"/>
        <end position="90"/>
    </location>
</feature>
<reference evidence="2" key="1">
    <citation type="submission" date="2023-05" db="EMBL/GenBank/DDBJ databases">
        <authorList>
            <person name="Stuckert A."/>
        </authorList>
    </citation>
    <scope>NUCLEOTIDE SEQUENCE</scope>
</reference>
<dbReference type="PANTHER" id="PTHR21223">
    <property type="entry name" value="CBY1-INTERACTING BAR DOMAIN-CONTAINING PROTEIN HOMOLOG"/>
    <property type="match status" value="1"/>
</dbReference>
<dbReference type="InterPro" id="IPR009602">
    <property type="entry name" value="CBAR/FAM92"/>
</dbReference>
<evidence type="ECO:0000313" key="3">
    <source>
        <dbReference type="Proteomes" id="UP001162483"/>
    </source>
</evidence>
<proteinExistence type="predicted"/>
<evidence type="ECO:0000256" key="1">
    <source>
        <dbReference type="SAM" id="MobiDB-lite"/>
    </source>
</evidence>